<dbReference type="Proteomes" id="UP000002866">
    <property type="component" value="Chromosome 1"/>
</dbReference>
<dbReference type="OMA" id="HEREWTA"/>
<evidence type="ECO:0000256" key="2">
    <source>
        <dbReference type="ARBA" id="ARBA00022692"/>
    </source>
</evidence>
<comment type="similarity">
    <text evidence="8">Belongs to the SLP1 family.</text>
</comment>
<keyword evidence="6 12" id="KW-0472">Membrane</keyword>
<dbReference type="PANTHER" id="PTHR12953">
    <property type="entry name" value="MEMBRANE PROTEIN CH1 RELATED"/>
    <property type="match status" value="1"/>
</dbReference>
<feature type="signal peptide" evidence="13">
    <location>
        <begin position="1"/>
        <end position="20"/>
    </location>
</feature>
<dbReference type="GO" id="GO:0005789">
    <property type="term" value="C:endoplasmic reticulum membrane"/>
    <property type="evidence" value="ECO:0007669"/>
    <property type="project" value="UniProtKB-SubCell"/>
</dbReference>
<sequence length="783" mass="88064">MRFHLRSFLLTFLCVQTTYSQTNNSLASSDPIDSNYESISITSNDIINTTITLTSTREDANLSLFSSSCITPPTTNEIYSSKDCDSGSNTPTSTFTNISANTPIIISTSNLLITSSISRRKLDASYLIQSGDINLGRRTDPFPHIFDEINTFSDVTNNVSEPLDDNQNIESLPHLKPDDTQLLDSDKESSPSNHSANTFLSFDEWKKAKVDQDLVLKEAKLLRTREPGSLASTSNDGKNYGIGEEAEIDLGFLTSNKLLDDTDEKNTEDSEELEGKIYKDKFNFASFDCAATIVKTNSEASGATSILFENKDTYLLNPCSANNKFVVIELCQDILVEEIVLGNFEFFSSTFHNIRFLVSDTFPPKSGKNGWIVLGEFEAENSRNLQKFTIDKPQIWARFLKIEILSHYDNEFYCPISLVRTHGKTMMDELKMSNNQNQINKEQGDSKRLEETVNAELSVKENNMHIDDGTINYYGKQNGCGSNKNVFAVPKISNDSNSNSNISSCQKQQFLRFETFLNTYNIDNKFCDQTCERNITSTSTVATTALTEESVFQNIIKRLNILEKNSTLSALYIEEQSQLLFKAFEQLEKSYTSKLGSTIESFNKTLLKDLNSLKVFATDLKDLSVRLLEEQKLANLQSLTENHVRLESLENDLSSIKRITYILMLVLLALVSYILLSKDTAWDEATNDDEWLHSNFTSGPKILKKSKSKQLFTVHSFPTDFAELTSLTSSNYEKSIPDNSSLPEFHPNKSPKPWSLNNLSDTDMDEMSGFSSGVDFQKGKLAE</sequence>
<evidence type="ECO:0000256" key="3">
    <source>
        <dbReference type="ARBA" id="ARBA00022729"/>
    </source>
</evidence>
<evidence type="ECO:0000313" key="16">
    <source>
        <dbReference type="Proteomes" id="UP000002866"/>
    </source>
</evidence>
<dbReference type="PROSITE" id="PS51469">
    <property type="entry name" value="SUN"/>
    <property type="match status" value="1"/>
</dbReference>
<dbReference type="GeneID" id="14493719"/>
<evidence type="ECO:0000256" key="5">
    <source>
        <dbReference type="ARBA" id="ARBA00022989"/>
    </source>
</evidence>
<evidence type="ECO:0000313" key="15">
    <source>
        <dbReference type="EMBL" id="CCH58333.1"/>
    </source>
</evidence>
<dbReference type="GO" id="GO:0034975">
    <property type="term" value="P:protein folding in endoplasmic reticulum"/>
    <property type="evidence" value="ECO:0007669"/>
    <property type="project" value="TreeGrafter"/>
</dbReference>
<proteinExistence type="inferred from homology"/>
<dbReference type="InParanoid" id="I2GW31"/>
<name>I2GW31_HENB6</name>
<evidence type="ECO:0000256" key="8">
    <source>
        <dbReference type="ARBA" id="ARBA00061226"/>
    </source>
</evidence>
<keyword evidence="7" id="KW-0325">Glycoprotein</keyword>
<feature type="region of interest" description="Disordered" evidence="11">
    <location>
        <begin position="157"/>
        <end position="196"/>
    </location>
</feature>
<dbReference type="InterPro" id="IPR045120">
    <property type="entry name" value="Suco/Slp1-like"/>
</dbReference>
<feature type="compositionally biased region" description="Polar residues" evidence="11">
    <location>
        <begin position="157"/>
        <end position="170"/>
    </location>
</feature>
<evidence type="ECO:0000256" key="10">
    <source>
        <dbReference type="ARBA" id="ARBA00075366"/>
    </source>
</evidence>
<evidence type="ECO:0000256" key="6">
    <source>
        <dbReference type="ARBA" id="ARBA00023136"/>
    </source>
</evidence>
<comment type="subunit">
    <text evidence="9">Interacts with EMP65.</text>
</comment>
<feature type="region of interest" description="Disordered" evidence="11">
    <location>
        <begin position="733"/>
        <end position="783"/>
    </location>
</feature>
<reference evidence="15 16" key="1">
    <citation type="journal article" date="2011" name="Proc. Natl. Acad. Sci. U.S.A.">
        <title>Evolutionary erosion of yeast sex chromosomes by mating-type switching accidents.</title>
        <authorList>
            <person name="Gordon J.L."/>
            <person name="Armisen D."/>
            <person name="Proux-Wera E."/>
            <person name="Oheigeartaigh S.S."/>
            <person name="Byrne K.P."/>
            <person name="Wolfe K.H."/>
        </authorList>
    </citation>
    <scope>NUCLEOTIDE SEQUENCE [LARGE SCALE GENOMIC DNA]</scope>
    <source>
        <strain evidence="16">ATCC 34711 / CBS 6284 / DSM 70876 / NBRC 10599 / NRRL Y-10934 / UCD 77-7</strain>
    </source>
</reference>
<dbReference type="PANTHER" id="PTHR12953:SF0">
    <property type="entry name" value="SUN DOMAIN-CONTAINING OSSIFICATION FACTOR"/>
    <property type="match status" value="1"/>
</dbReference>
<evidence type="ECO:0000256" key="7">
    <source>
        <dbReference type="ARBA" id="ARBA00023180"/>
    </source>
</evidence>
<dbReference type="eggNOG" id="KOG1396">
    <property type="taxonomic scope" value="Eukaryota"/>
</dbReference>
<evidence type="ECO:0000256" key="13">
    <source>
        <dbReference type="SAM" id="SignalP"/>
    </source>
</evidence>
<keyword evidence="2 12" id="KW-0812">Transmembrane</keyword>
<protein>
    <recommendedName>
        <fullName evidence="10">SUN-like protein 1</fullName>
    </recommendedName>
</protein>
<dbReference type="AlphaFoldDB" id="I2GW31"/>
<dbReference type="InterPro" id="IPR012919">
    <property type="entry name" value="SUN_dom"/>
</dbReference>
<evidence type="ECO:0000256" key="11">
    <source>
        <dbReference type="SAM" id="MobiDB-lite"/>
    </source>
</evidence>
<dbReference type="OrthoDB" id="266334at2759"/>
<feature type="transmembrane region" description="Helical" evidence="12">
    <location>
        <begin position="659"/>
        <end position="676"/>
    </location>
</feature>
<dbReference type="KEGG" id="tbl:TBLA_0A05400"/>
<organism evidence="15 16">
    <name type="scientific">Henningerozyma blattae (strain ATCC 34711 / CBS 6284 / DSM 70876 / NBRC 10599 / NRRL Y-10934 / UCD 77-7)</name>
    <name type="common">Yeast</name>
    <name type="synonym">Tetrapisispora blattae</name>
    <dbReference type="NCBI Taxonomy" id="1071380"/>
    <lineage>
        <taxon>Eukaryota</taxon>
        <taxon>Fungi</taxon>
        <taxon>Dikarya</taxon>
        <taxon>Ascomycota</taxon>
        <taxon>Saccharomycotina</taxon>
        <taxon>Saccharomycetes</taxon>
        <taxon>Saccharomycetales</taxon>
        <taxon>Saccharomycetaceae</taxon>
        <taxon>Henningerozyma</taxon>
    </lineage>
</organism>
<evidence type="ECO:0000256" key="4">
    <source>
        <dbReference type="ARBA" id="ARBA00022824"/>
    </source>
</evidence>
<evidence type="ECO:0000256" key="12">
    <source>
        <dbReference type="SAM" id="Phobius"/>
    </source>
</evidence>
<keyword evidence="3 13" id="KW-0732">Signal</keyword>
<gene>
    <name evidence="15" type="primary">TBLA0A05400</name>
    <name evidence="15" type="ORF">TBLA_0A05400</name>
</gene>
<evidence type="ECO:0000256" key="9">
    <source>
        <dbReference type="ARBA" id="ARBA00064635"/>
    </source>
</evidence>
<dbReference type="FunFam" id="2.60.120.260:FF:000099">
    <property type="entry name" value="Uncharacterized protein, isoform C"/>
    <property type="match status" value="1"/>
</dbReference>
<feature type="domain" description="SUN" evidence="14">
    <location>
        <begin position="259"/>
        <end position="426"/>
    </location>
</feature>
<keyword evidence="16" id="KW-1185">Reference proteome</keyword>
<dbReference type="FunCoup" id="I2GW31">
    <property type="interactions" value="51"/>
</dbReference>
<comment type="subcellular location">
    <subcellularLocation>
        <location evidence="1">Endoplasmic reticulum membrane</location>
        <topology evidence="1">Single-pass type I membrane protein</topology>
    </subcellularLocation>
</comment>
<dbReference type="HOGENOM" id="CLU_357942_0_0_1"/>
<dbReference type="RefSeq" id="XP_004177852.1">
    <property type="nucleotide sequence ID" value="XM_004177804.1"/>
</dbReference>
<evidence type="ECO:0000259" key="14">
    <source>
        <dbReference type="PROSITE" id="PS51469"/>
    </source>
</evidence>
<keyword evidence="4" id="KW-0256">Endoplasmic reticulum</keyword>
<keyword evidence="5 12" id="KW-1133">Transmembrane helix</keyword>
<feature type="compositionally biased region" description="Basic and acidic residues" evidence="11">
    <location>
        <begin position="173"/>
        <end position="189"/>
    </location>
</feature>
<evidence type="ECO:0000256" key="1">
    <source>
        <dbReference type="ARBA" id="ARBA00004115"/>
    </source>
</evidence>
<accession>I2GW31</accession>
<feature type="chain" id="PRO_5003658841" description="SUN-like protein 1" evidence="13">
    <location>
        <begin position="21"/>
        <end position="783"/>
    </location>
</feature>
<feature type="compositionally biased region" description="Polar residues" evidence="11">
    <location>
        <begin position="733"/>
        <end position="742"/>
    </location>
</feature>
<dbReference type="EMBL" id="HE806316">
    <property type="protein sequence ID" value="CCH58333.1"/>
    <property type="molecule type" value="Genomic_DNA"/>
</dbReference>
<dbReference type="Pfam" id="PF07738">
    <property type="entry name" value="Sad1_UNC"/>
    <property type="match status" value="1"/>
</dbReference>